<evidence type="ECO:0000313" key="1">
    <source>
        <dbReference type="EMBL" id="NHN55801.1"/>
    </source>
</evidence>
<reference evidence="1" key="1">
    <citation type="submission" date="2020-03" db="EMBL/GenBank/DDBJ databases">
        <title>Draft sequencing of Calidifontibacter sp. DB0510.</title>
        <authorList>
            <person name="Kim D.-U."/>
        </authorList>
    </citation>
    <scope>NUCLEOTIDE SEQUENCE</scope>
    <source>
        <strain evidence="1">DB0510</strain>
    </source>
</reference>
<dbReference type="EMBL" id="JAAOIV010000005">
    <property type="protein sequence ID" value="NHN55801.1"/>
    <property type="molecule type" value="Genomic_DNA"/>
</dbReference>
<proteinExistence type="predicted"/>
<gene>
    <name evidence="1" type="ORF">G9U51_08425</name>
</gene>
<dbReference type="RefSeq" id="WP_166195954.1">
    <property type="nucleotide sequence ID" value="NZ_JAAOIV010000005.1"/>
</dbReference>
<protein>
    <submittedName>
        <fullName evidence="1">Uncharacterized protein</fullName>
    </submittedName>
</protein>
<dbReference type="Proteomes" id="UP000744769">
    <property type="component" value="Unassembled WGS sequence"/>
</dbReference>
<organism evidence="1 2">
    <name type="scientific">Metallococcus carri</name>
    <dbReference type="NCBI Taxonomy" id="1656884"/>
    <lineage>
        <taxon>Bacteria</taxon>
        <taxon>Bacillati</taxon>
        <taxon>Actinomycetota</taxon>
        <taxon>Actinomycetes</taxon>
        <taxon>Micrococcales</taxon>
        <taxon>Dermacoccaceae</taxon>
        <taxon>Metallococcus</taxon>
    </lineage>
</organism>
<comment type="caution">
    <text evidence="1">The sequence shown here is derived from an EMBL/GenBank/DDBJ whole genome shotgun (WGS) entry which is preliminary data.</text>
</comment>
<dbReference type="AlphaFoldDB" id="A0A967EEM0"/>
<name>A0A967EEM0_9MICO</name>
<evidence type="ECO:0000313" key="2">
    <source>
        <dbReference type="Proteomes" id="UP000744769"/>
    </source>
</evidence>
<sequence length="93" mass="9941">MNAYETTHTVTEAQLLEVFDSGMATGICNFLVLSAGIPPSVAAGMATNFAQHIKAIQMRDPAVREETLRALRDLLAGTGDPVRFLRLGGDGHD</sequence>
<keyword evidence="2" id="KW-1185">Reference proteome</keyword>
<accession>A0A967EEM0</accession>